<organism evidence="1 2">
    <name type="scientific">Evansella caseinilytica</name>
    <dbReference type="NCBI Taxonomy" id="1503961"/>
    <lineage>
        <taxon>Bacteria</taxon>
        <taxon>Bacillati</taxon>
        <taxon>Bacillota</taxon>
        <taxon>Bacilli</taxon>
        <taxon>Bacillales</taxon>
        <taxon>Bacillaceae</taxon>
        <taxon>Evansella</taxon>
    </lineage>
</organism>
<dbReference type="STRING" id="1503961.SAMN05421736_12514"/>
<gene>
    <name evidence="1" type="ORF">SAMN05421736_12514</name>
</gene>
<accession>A0A1H3URN5</accession>
<dbReference type="AlphaFoldDB" id="A0A1H3URN5"/>
<evidence type="ECO:0000313" key="2">
    <source>
        <dbReference type="Proteomes" id="UP000198935"/>
    </source>
</evidence>
<sequence length="148" mass="17141">MLLLTLALVIPLNFVKAEKITEDEEEILNSSMVFETEEMENLKSLGFTEDEIVNMSQEEYDLNKDLKGEIISSETKYYKVYEYIEDKNQLFNINSLSTQDDHVFTEIELSKEQYYNELAQIDETDAETGFFQVASSAKSVSKSKKYVL</sequence>
<dbReference type="Proteomes" id="UP000198935">
    <property type="component" value="Unassembled WGS sequence"/>
</dbReference>
<reference evidence="1" key="1">
    <citation type="submission" date="2016-10" db="EMBL/GenBank/DDBJ databases">
        <authorList>
            <person name="de Groot N.N."/>
        </authorList>
    </citation>
    <scope>NUCLEOTIDE SEQUENCE [LARGE SCALE GENOMIC DNA]</scope>
    <source>
        <strain evidence="1">SP</strain>
    </source>
</reference>
<dbReference type="EMBL" id="FNPI01000025">
    <property type="protein sequence ID" value="SDZ65103.1"/>
    <property type="molecule type" value="Genomic_DNA"/>
</dbReference>
<protein>
    <submittedName>
        <fullName evidence="1">Uncharacterized protein</fullName>
    </submittedName>
</protein>
<proteinExistence type="predicted"/>
<dbReference type="OrthoDB" id="2974088at2"/>
<name>A0A1H3URN5_9BACI</name>
<keyword evidence="2" id="KW-1185">Reference proteome</keyword>
<evidence type="ECO:0000313" key="1">
    <source>
        <dbReference type="EMBL" id="SDZ65103.1"/>
    </source>
</evidence>